<dbReference type="EMBL" id="VXIS01000064">
    <property type="protein sequence ID" value="KAA8908837.1"/>
    <property type="molecule type" value="Genomic_DNA"/>
</dbReference>
<keyword evidence="2" id="KW-0472">Membrane</keyword>
<keyword evidence="4" id="KW-1185">Reference proteome</keyword>
<feature type="transmembrane region" description="Helical" evidence="2">
    <location>
        <begin position="33"/>
        <end position="55"/>
    </location>
</feature>
<organism evidence="3 4">
    <name type="scientific">Sphaerosporella brunnea</name>
    <dbReference type="NCBI Taxonomy" id="1250544"/>
    <lineage>
        <taxon>Eukaryota</taxon>
        <taxon>Fungi</taxon>
        <taxon>Dikarya</taxon>
        <taxon>Ascomycota</taxon>
        <taxon>Pezizomycotina</taxon>
        <taxon>Pezizomycetes</taxon>
        <taxon>Pezizales</taxon>
        <taxon>Pyronemataceae</taxon>
        <taxon>Sphaerosporella</taxon>
    </lineage>
</organism>
<sequence length="135" mass="15883">MIRHSLTTTTTVGEVEPHTPPPPPRTFDTNSTLRLLLTHLLHTIYLLLTFTKVLLKNTFLSLDWCRVYIAQHFEIRQRWERFKDAVFYEFMLFLFQPSVLMLVVMWPGWVLVIGLWLWSTFLGGGWTTVDADIQT</sequence>
<dbReference type="AlphaFoldDB" id="A0A5J5EZH9"/>
<accession>A0A5J5EZH9</accession>
<proteinExistence type="predicted"/>
<evidence type="ECO:0000313" key="3">
    <source>
        <dbReference type="EMBL" id="KAA8908837.1"/>
    </source>
</evidence>
<dbReference type="OrthoDB" id="4844401at2759"/>
<evidence type="ECO:0000256" key="2">
    <source>
        <dbReference type="SAM" id="Phobius"/>
    </source>
</evidence>
<keyword evidence="2" id="KW-0812">Transmembrane</keyword>
<name>A0A5J5EZH9_9PEZI</name>
<keyword evidence="2" id="KW-1133">Transmembrane helix</keyword>
<reference evidence="3 4" key="1">
    <citation type="submission" date="2019-09" db="EMBL/GenBank/DDBJ databases">
        <title>Draft genome of the ectomycorrhizal ascomycete Sphaerosporella brunnea.</title>
        <authorList>
            <consortium name="DOE Joint Genome Institute"/>
            <person name="Benucci G.M."/>
            <person name="Marozzi G."/>
            <person name="Antonielli L."/>
            <person name="Sanchez S."/>
            <person name="Marco P."/>
            <person name="Wang X."/>
            <person name="Falini L.B."/>
            <person name="Barry K."/>
            <person name="Haridas S."/>
            <person name="Lipzen A."/>
            <person name="Labutti K."/>
            <person name="Grigoriev I.V."/>
            <person name="Murat C."/>
            <person name="Martin F."/>
            <person name="Albertini E."/>
            <person name="Donnini D."/>
            <person name="Bonito G."/>
        </authorList>
    </citation>
    <scope>NUCLEOTIDE SEQUENCE [LARGE SCALE GENOMIC DNA]</scope>
    <source>
        <strain evidence="3 4">Sb_GMNB300</strain>
    </source>
</reference>
<comment type="caution">
    <text evidence="3">The sequence shown here is derived from an EMBL/GenBank/DDBJ whole genome shotgun (WGS) entry which is preliminary data.</text>
</comment>
<gene>
    <name evidence="3" type="ORF">FN846DRAFT_647246</name>
</gene>
<dbReference type="Proteomes" id="UP000326924">
    <property type="component" value="Unassembled WGS sequence"/>
</dbReference>
<evidence type="ECO:0000313" key="4">
    <source>
        <dbReference type="Proteomes" id="UP000326924"/>
    </source>
</evidence>
<feature type="region of interest" description="Disordered" evidence="1">
    <location>
        <begin position="1"/>
        <end position="25"/>
    </location>
</feature>
<evidence type="ECO:0000256" key="1">
    <source>
        <dbReference type="SAM" id="MobiDB-lite"/>
    </source>
</evidence>
<dbReference type="InParanoid" id="A0A5J5EZH9"/>
<feature type="transmembrane region" description="Helical" evidence="2">
    <location>
        <begin position="85"/>
        <end position="118"/>
    </location>
</feature>
<protein>
    <submittedName>
        <fullName evidence="3">Uncharacterized protein</fullName>
    </submittedName>
</protein>